<evidence type="ECO:0000313" key="2">
    <source>
        <dbReference type="EMBL" id="CAH2103558.1"/>
    </source>
</evidence>
<proteinExistence type="predicted"/>
<name>A0AAU9UWI3_EUPED</name>
<keyword evidence="1" id="KW-0472">Membrane</keyword>
<dbReference type="Proteomes" id="UP001153954">
    <property type="component" value="Unassembled WGS sequence"/>
</dbReference>
<evidence type="ECO:0000256" key="1">
    <source>
        <dbReference type="SAM" id="Phobius"/>
    </source>
</evidence>
<gene>
    <name evidence="2" type="ORF">EEDITHA_LOCUS18048</name>
</gene>
<feature type="transmembrane region" description="Helical" evidence="1">
    <location>
        <begin position="87"/>
        <end position="111"/>
    </location>
</feature>
<keyword evidence="1" id="KW-0812">Transmembrane</keyword>
<keyword evidence="3" id="KW-1185">Reference proteome</keyword>
<feature type="transmembrane region" description="Helical" evidence="1">
    <location>
        <begin position="123"/>
        <end position="146"/>
    </location>
</feature>
<protein>
    <submittedName>
        <fullName evidence="2">Uncharacterized protein</fullName>
    </submittedName>
</protein>
<dbReference type="EMBL" id="CAKOGL010000026">
    <property type="protein sequence ID" value="CAH2103558.1"/>
    <property type="molecule type" value="Genomic_DNA"/>
</dbReference>
<keyword evidence="1" id="KW-1133">Transmembrane helix</keyword>
<feature type="transmembrane region" description="Helical" evidence="1">
    <location>
        <begin position="12"/>
        <end position="40"/>
    </location>
</feature>
<evidence type="ECO:0000313" key="3">
    <source>
        <dbReference type="Proteomes" id="UP001153954"/>
    </source>
</evidence>
<dbReference type="AlphaFoldDB" id="A0AAU9UWI3"/>
<reference evidence="2" key="1">
    <citation type="submission" date="2022-03" db="EMBL/GenBank/DDBJ databases">
        <authorList>
            <person name="Tunstrom K."/>
        </authorList>
    </citation>
    <scope>NUCLEOTIDE SEQUENCE</scope>
</reference>
<sequence length="229" mass="25044">MKNNKPNVPSELVTTACLSGSLSIILSLTSITYCILGLIYRYECSVGNLTNRNGAEYFFATILQTYILNEKCSTANNVYNITKANSVFILAIIILVFAAVNFITAITLVSASKLEEASKNIDIVAYIHIGVSVACLVVDLTLGVHFGMDYTNLTNYLALNAPGLETNYEIDSIRIGAFLLMTLSLKGYIGHAINLILLVLLICHVVEYQNISQENEHAIHTLGVLNAFE</sequence>
<organism evidence="2 3">
    <name type="scientific">Euphydryas editha</name>
    <name type="common">Edith's checkerspot</name>
    <dbReference type="NCBI Taxonomy" id="104508"/>
    <lineage>
        <taxon>Eukaryota</taxon>
        <taxon>Metazoa</taxon>
        <taxon>Ecdysozoa</taxon>
        <taxon>Arthropoda</taxon>
        <taxon>Hexapoda</taxon>
        <taxon>Insecta</taxon>
        <taxon>Pterygota</taxon>
        <taxon>Neoptera</taxon>
        <taxon>Endopterygota</taxon>
        <taxon>Lepidoptera</taxon>
        <taxon>Glossata</taxon>
        <taxon>Ditrysia</taxon>
        <taxon>Papilionoidea</taxon>
        <taxon>Nymphalidae</taxon>
        <taxon>Nymphalinae</taxon>
        <taxon>Euphydryas</taxon>
    </lineage>
</organism>
<comment type="caution">
    <text evidence="2">The sequence shown here is derived from an EMBL/GenBank/DDBJ whole genome shotgun (WGS) entry which is preliminary data.</text>
</comment>
<accession>A0AAU9UWI3</accession>